<comment type="caution">
    <text evidence="1">The sequence shown here is derived from an EMBL/GenBank/DDBJ whole genome shotgun (WGS) entry which is preliminary data.</text>
</comment>
<dbReference type="Proteomes" id="UP000593575">
    <property type="component" value="Unassembled WGS sequence"/>
</dbReference>
<dbReference type="EMBL" id="JABFAE010000028">
    <property type="protein sequence ID" value="MBA0844513.1"/>
    <property type="molecule type" value="Genomic_DNA"/>
</dbReference>
<feature type="non-terminal residue" evidence="1">
    <location>
        <position position="72"/>
    </location>
</feature>
<organism evidence="1 2">
    <name type="scientific">Gossypium armourianum</name>
    <dbReference type="NCBI Taxonomy" id="34283"/>
    <lineage>
        <taxon>Eukaryota</taxon>
        <taxon>Viridiplantae</taxon>
        <taxon>Streptophyta</taxon>
        <taxon>Embryophyta</taxon>
        <taxon>Tracheophyta</taxon>
        <taxon>Spermatophyta</taxon>
        <taxon>Magnoliopsida</taxon>
        <taxon>eudicotyledons</taxon>
        <taxon>Gunneridae</taxon>
        <taxon>Pentapetalae</taxon>
        <taxon>rosids</taxon>
        <taxon>malvids</taxon>
        <taxon>Malvales</taxon>
        <taxon>Malvaceae</taxon>
        <taxon>Malvoideae</taxon>
        <taxon>Gossypium</taxon>
    </lineage>
</organism>
<proteinExistence type="predicted"/>
<feature type="non-terminal residue" evidence="1">
    <location>
        <position position="1"/>
    </location>
</feature>
<sequence length="72" mass="8717">DVKAYLLSRFTSKEHKRLDKWQKKYERNELNGYAASFDELILEYETQLIKGFKSEHEVLAWFKVEKLRGVHK</sequence>
<evidence type="ECO:0000313" key="2">
    <source>
        <dbReference type="Proteomes" id="UP000593575"/>
    </source>
</evidence>
<reference evidence="1 2" key="1">
    <citation type="journal article" date="2019" name="Genome Biol. Evol.">
        <title>Insights into the evolution of the New World diploid cottons (Gossypium, subgenus Houzingenia) based on genome sequencing.</title>
        <authorList>
            <person name="Grover C.E."/>
            <person name="Arick M.A. 2nd"/>
            <person name="Thrash A."/>
            <person name="Conover J.L."/>
            <person name="Sanders W.S."/>
            <person name="Peterson D.G."/>
            <person name="Frelichowski J.E."/>
            <person name="Scheffler J.A."/>
            <person name="Scheffler B.E."/>
            <person name="Wendel J.F."/>
        </authorList>
    </citation>
    <scope>NUCLEOTIDE SEQUENCE [LARGE SCALE GENOMIC DNA]</scope>
    <source>
        <strain evidence="1">6</strain>
        <tissue evidence="1">Leaf</tissue>
    </source>
</reference>
<evidence type="ECO:0000313" key="1">
    <source>
        <dbReference type="EMBL" id="MBA0844513.1"/>
    </source>
</evidence>
<gene>
    <name evidence="1" type="ORF">Goarm_022487</name>
</gene>
<dbReference type="AlphaFoldDB" id="A0A7J9KDL2"/>
<name>A0A7J9KDL2_9ROSI</name>
<protein>
    <submittedName>
        <fullName evidence="1">Uncharacterized protein</fullName>
    </submittedName>
</protein>
<keyword evidence="2" id="KW-1185">Reference proteome</keyword>
<accession>A0A7J9KDL2</accession>